<name>A0A8H4X5P9_9HYPO</name>
<protein>
    <submittedName>
        <fullName evidence="1">Uncharacterized protein</fullName>
    </submittedName>
</protein>
<evidence type="ECO:0000313" key="2">
    <source>
        <dbReference type="Proteomes" id="UP000622797"/>
    </source>
</evidence>
<gene>
    <name evidence="1" type="ORF">FSARC_9039</name>
</gene>
<dbReference type="OrthoDB" id="5035669at2759"/>
<evidence type="ECO:0000313" key="1">
    <source>
        <dbReference type="EMBL" id="KAF4962883.1"/>
    </source>
</evidence>
<organism evidence="1 2">
    <name type="scientific">Fusarium sarcochroum</name>
    <dbReference type="NCBI Taxonomy" id="1208366"/>
    <lineage>
        <taxon>Eukaryota</taxon>
        <taxon>Fungi</taxon>
        <taxon>Dikarya</taxon>
        <taxon>Ascomycota</taxon>
        <taxon>Pezizomycotina</taxon>
        <taxon>Sordariomycetes</taxon>
        <taxon>Hypocreomycetidae</taxon>
        <taxon>Hypocreales</taxon>
        <taxon>Nectriaceae</taxon>
        <taxon>Fusarium</taxon>
        <taxon>Fusarium lateritium species complex</taxon>
    </lineage>
</organism>
<reference evidence="1" key="1">
    <citation type="journal article" date="2020" name="BMC Genomics">
        <title>Correction to: Identification and distribution of gene clusters required for synthesis of sphingolipid metabolism inhibitors in diverse species of the filamentous fungus Fusarium.</title>
        <authorList>
            <person name="Kim H.S."/>
            <person name="Lohmar J.M."/>
            <person name="Busman M."/>
            <person name="Brown D.W."/>
            <person name="Naumann T.A."/>
            <person name="Divon H.H."/>
            <person name="Lysoe E."/>
            <person name="Uhlig S."/>
            <person name="Proctor R.H."/>
        </authorList>
    </citation>
    <scope>NUCLEOTIDE SEQUENCE</scope>
    <source>
        <strain evidence="1">NRRL 20472</strain>
    </source>
</reference>
<dbReference type="Proteomes" id="UP000622797">
    <property type="component" value="Unassembled WGS sequence"/>
</dbReference>
<comment type="caution">
    <text evidence="1">The sequence shown here is derived from an EMBL/GenBank/DDBJ whole genome shotgun (WGS) entry which is preliminary data.</text>
</comment>
<sequence length="626" mass="71231">MSSGYGSEASVDSDEALDQLEAIIEDLSRNPLDPDVPNLRFGHLTVPVYLKSRYCMVQELTDAVRQVHYTCPIIFITSRIEERLIRTTWVNSLVLLPKYSCQTLEYSWFLSILKDNRVVFGDGPEAWKPSEGRDTWYGKLVLPNKTFVVFSLDPDLSADCSLALIGLVHYFGCNLLSELVGVRSEYPVAHYELAIPTDFELIPERCVDDVEEDRILTRIRHRLTAGAADERHAVLFAPPYTGHEMFGAWSVISAIQFQWHPTGHHPKGVIIDVDADHPIPGLLNDYTHAHIVLGKRCMGRVFDEESSQVVLANLALTQGQRDALQWWCDQPEVNTENIWIYPGTSGLEPDGDVTVYRPVHVGNAQAGGFIAAVYAMSKWGVDVERVLPCFIKSPRILPEMTRRLSHQGIIQETNPRFALTGGQERVFEAILPLVRYDHRLAHFVALGSADAEVRRLKAQLAIFLVLKDDWRVEGYGEKYDARVKSWGWSKDLDSHGDLWRMLGLWKRISRDCQDFENLEPGYLFESIGALYLPNSAALYLREDTRTFEEVLNKIARDFDSVSLTPHNVRDETEVLSHDQLRQVMWHLLCAYLYQLVLTRLVRDNVKDGYRLEHVVYSTGTSVSLMA</sequence>
<accession>A0A8H4X5P9</accession>
<dbReference type="EMBL" id="JABEXW010000513">
    <property type="protein sequence ID" value="KAF4962883.1"/>
    <property type="molecule type" value="Genomic_DNA"/>
</dbReference>
<proteinExistence type="predicted"/>
<dbReference type="AlphaFoldDB" id="A0A8H4X5P9"/>
<keyword evidence="2" id="KW-1185">Reference proteome</keyword>
<reference evidence="1" key="2">
    <citation type="submission" date="2020-05" db="EMBL/GenBank/DDBJ databases">
        <authorList>
            <person name="Kim H.-S."/>
            <person name="Proctor R.H."/>
            <person name="Brown D.W."/>
        </authorList>
    </citation>
    <scope>NUCLEOTIDE SEQUENCE</scope>
    <source>
        <strain evidence="1">NRRL 20472</strain>
    </source>
</reference>